<gene>
    <name evidence="2" type="ORF">S01H4_62462</name>
</gene>
<dbReference type="PANTHER" id="PTHR30373">
    <property type="entry name" value="UPF0603 PROTEIN YGCG"/>
    <property type="match status" value="1"/>
</dbReference>
<reference evidence="2" key="1">
    <citation type="journal article" date="2014" name="Front. Microbiol.">
        <title>High frequency of phylogenetically diverse reductive dehalogenase-homologous genes in deep subseafloor sedimentary metagenomes.</title>
        <authorList>
            <person name="Kawai M."/>
            <person name="Futagami T."/>
            <person name="Toyoda A."/>
            <person name="Takaki Y."/>
            <person name="Nishi S."/>
            <person name="Hori S."/>
            <person name="Arai W."/>
            <person name="Tsubouchi T."/>
            <person name="Morono Y."/>
            <person name="Uchiyama I."/>
            <person name="Ito T."/>
            <person name="Fujiyama A."/>
            <person name="Inagaki F."/>
            <person name="Takami H."/>
        </authorList>
    </citation>
    <scope>NUCLEOTIDE SEQUENCE</scope>
    <source>
        <strain evidence="2">Expedition CK06-06</strain>
    </source>
</reference>
<name>X1DDU9_9ZZZZ</name>
<protein>
    <recommendedName>
        <fullName evidence="1">TPM domain-containing protein</fullName>
    </recommendedName>
</protein>
<proteinExistence type="predicted"/>
<comment type="caution">
    <text evidence="2">The sequence shown here is derived from an EMBL/GenBank/DDBJ whole genome shotgun (WGS) entry which is preliminary data.</text>
</comment>
<evidence type="ECO:0000259" key="1">
    <source>
        <dbReference type="Pfam" id="PF04536"/>
    </source>
</evidence>
<feature type="domain" description="TPM" evidence="1">
    <location>
        <begin position="31"/>
        <end position="116"/>
    </location>
</feature>
<dbReference type="EMBL" id="BART01037289">
    <property type="protein sequence ID" value="GAH06480.1"/>
    <property type="molecule type" value="Genomic_DNA"/>
</dbReference>
<accession>X1DDU9</accession>
<dbReference type="InterPro" id="IPR007621">
    <property type="entry name" value="TPM_dom"/>
</dbReference>
<sequence length="117" mass="12894">MVKFFSALLLLFFTVSGQTAEFKVPRLSAPVVDTAGILTRSTKASLNSLLHELRKKTGTQLAILTVPSLNQVPLEQASIQVVDAWKLGDERGDRGVLLLISKKDRKVRIEVGQGHER</sequence>
<evidence type="ECO:0000313" key="2">
    <source>
        <dbReference type="EMBL" id="GAH06480.1"/>
    </source>
</evidence>
<feature type="non-terminal residue" evidence="2">
    <location>
        <position position="117"/>
    </location>
</feature>
<dbReference type="Pfam" id="PF04536">
    <property type="entry name" value="TPM_phosphatase"/>
    <property type="match status" value="1"/>
</dbReference>
<organism evidence="2">
    <name type="scientific">marine sediment metagenome</name>
    <dbReference type="NCBI Taxonomy" id="412755"/>
    <lineage>
        <taxon>unclassified sequences</taxon>
        <taxon>metagenomes</taxon>
        <taxon>ecological metagenomes</taxon>
    </lineage>
</organism>
<dbReference type="Gene3D" id="3.10.310.50">
    <property type="match status" value="1"/>
</dbReference>
<dbReference type="AlphaFoldDB" id="X1DDU9"/>
<dbReference type="PANTHER" id="PTHR30373:SF2">
    <property type="entry name" value="UPF0603 PROTEIN YGCG"/>
    <property type="match status" value="1"/>
</dbReference>